<dbReference type="InterPro" id="IPR058060">
    <property type="entry name" value="HYC_CC_PP"/>
</dbReference>
<dbReference type="Pfam" id="PF26622">
    <property type="entry name" value="DUF8199"/>
    <property type="match status" value="1"/>
</dbReference>
<keyword evidence="3" id="KW-1185">Reference proteome</keyword>
<dbReference type="EMBL" id="AJJU01000003">
    <property type="protein sequence ID" value="EID76126.1"/>
    <property type="molecule type" value="Genomic_DNA"/>
</dbReference>
<organism evidence="2 3">
    <name type="scientific">Imtechella halotolerans K1</name>
    <dbReference type="NCBI Taxonomy" id="946077"/>
    <lineage>
        <taxon>Bacteria</taxon>
        <taxon>Pseudomonadati</taxon>
        <taxon>Bacteroidota</taxon>
        <taxon>Flavobacteriia</taxon>
        <taxon>Flavobacteriales</taxon>
        <taxon>Flavobacteriaceae</taxon>
        <taxon>Imtechella</taxon>
    </lineage>
</organism>
<name>I0WIB0_9FLAO</name>
<dbReference type="STRING" id="946077.W5A_04249"/>
<evidence type="ECO:0000256" key="1">
    <source>
        <dbReference type="SAM" id="SignalP"/>
    </source>
</evidence>
<keyword evidence="1" id="KW-0732">Signal</keyword>
<evidence type="ECO:0000313" key="3">
    <source>
        <dbReference type="Proteomes" id="UP000005938"/>
    </source>
</evidence>
<dbReference type="OrthoDB" id="1493875at2"/>
<comment type="caution">
    <text evidence="2">The sequence shown here is derived from an EMBL/GenBank/DDBJ whole genome shotgun (WGS) entry which is preliminary data.</text>
</comment>
<evidence type="ECO:0000313" key="2">
    <source>
        <dbReference type="EMBL" id="EID76126.1"/>
    </source>
</evidence>
<dbReference type="RefSeq" id="WP_008237784.1">
    <property type="nucleotide sequence ID" value="NZ_AJJU01000003.1"/>
</dbReference>
<accession>I0WIB0</accession>
<protein>
    <recommendedName>
        <fullName evidence="4">Secreted protein</fullName>
    </recommendedName>
</protein>
<feature type="chain" id="PRO_5003636181" description="Secreted protein" evidence="1">
    <location>
        <begin position="26"/>
        <end position="137"/>
    </location>
</feature>
<dbReference type="NCBIfam" id="NF047658">
    <property type="entry name" value="HYC_CC_PP"/>
    <property type="match status" value="1"/>
</dbReference>
<evidence type="ECO:0008006" key="4">
    <source>
        <dbReference type="Google" id="ProtNLM"/>
    </source>
</evidence>
<dbReference type="Proteomes" id="UP000005938">
    <property type="component" value="Unassembled WGS sequence"/>
</dbReference>
<dbReference type="AlphaFoldDB" id="I0WIB0"/>
<proteinExistence type="predicted"/>
<dbReference type="PATRIC" id="fig|946077.3.peg.866"/>
<feature type="signal peptide" evidence="1">
    <location>
        <begin position="1"/>
        <end position="25"/>
    </location>
</feature>
<reference evidence="2 3" key="1">
    <citation type="journal article" date="2012" name="J. Bacteriol.">
        <title>Genome Sequence of the Halotolerant Bacterium Imtechella halotolerans K1T.</title>
        <authorList>
            <person name="Kumar S."/>
            <person name="Vikram S."/>
            <person name="Subramanian S."/>
            <person name="Raghava G.P."/>
            <person name="Pinnaka A.K."/>
        </authorList>
    </citation>
    <scope>NUCLEOTIDE SEQUENCE [LARGE SCALE GENOMIC DNA]</scope>
    <source>
        <strain evidence="2 3">K1</strain>
    </source>
</reference>
<dbReference type="eggNOG" id="ENOG5032TXJ">
    <property type="taxonomic scope" value="Bacteria"/>
</dbReference>
<dbReference type="InterPro" id="IPR058512">
    <property type="entry name" value="DUF8199"/>
</dbReference>
<sequence length="137" mass="15479">MKSYFSKITSLLLAFLVLFSTVSWAIDQHFCGDMLVDTALFSKAEGCGMELAPVSNEGVSISQETCCSDEATIVQGQDVLDIQTFKLKWEQQVFVEAFVYSYLDLFENLDKNVIPFKDYIPPLLVQDIQVLNDTFII</sequence>
<gene>
    <name evidence="2" type="ORF">W5A_04249</name>
</gene>